<dbReference type="AlphaFoldDB" id="A0A3B7R4U9"/>
<accession>A0A3B7R4U9</accession>
<proteinExistence type="predicted"/>
<reference evidence="1 2" key="1">
    <citation type="submission" date="2018-09" db="EMBL/GenBank/DDBJ databases">
        <title>Hymenobacter medium sp. nov., isolated from R2A medium.</title>
        <authorList>
            <person name="Yingchao G."/>
        </authorList>
    </citation>
    <scope>NUCLEOTIDE SEQUENCE [LARGE SCALE GENOMIC DNA]</scope>
    <source>
        <strain evidence="2">sh-6</strain>
    </source>
</reference>
<evidence type="ECO:0000313" key="1">
    <source>
        <dbReference type="EMBL" id="AYA36511.1"/>
    </source>
</evidence>
<gene>
    <name evidence="1" type="ORF">D3Y59_05235</name>
</gene>
<dbReference type="EMBL" id="CP032317">
    <property type="protein sequence ID" value="AYA36511.1"/>
    <property type="molecule type" value="Genomic_DNA"/>
</dbReference>
<dbReference type="InterPro" id="IPR049249">
    <property type="entry name" value="DUF6882"/>
</dbReference>
<keyword evidence="2" id="KW-1185">Reference proteome</keyword>
<dbReference type="KEGG" id="hyh:D3Y59_05235"/>
<dbReference type="OrthoDB" id="7859927at2"/>
<dbReference type="Pfam" id="PF21813">
    <property type="entry name" value="DUF6882"/>
    <property type="match status" value="1"/>
</dbReference>
<sequence>MFESRVDCGQRYRCKRKSRVSEQFASLHCAGYLQAPNSHEIMNKLKYSVFADQCLHDLQVLQEQFITDYDIDSYENWFYNNVTGLLTFSTGEKEINLRFVLAGTYSTNTNTWKWAWDKESVFSKGKGEIEAIKDFGEQTAFDKLITGYFESSEEEAWQLSAIAVYLLNGIGVYRPVSEHLLCFLVVLDVVDNETAQEIKDKYVECGLHECRRRAFVCQHLNRASKVGFEEAFVTHVNMELDIEDDLQAWCDECEKVREREGEWNDSSMAFANIKLVCEQCYFDMKEVNIRRK</sequence>
<protein>
    <submittedName>
        <fullName evidence="1">Uncharacterized protein</fullName>
    </submittedName>
</protein>
<organism evidence="1 2">
    <name type="scientific">Hymenobacter oligotrophus</name>
    <dbReference type="NCBI Taxonomy" id="2319843"/>
    <lineage>
        <taxon>Bacteria</taxon>
        <taxon>Pseudomonadati</taxon>
        <taxon>Bacteroidota</taxon>
        <taxon>Cytophagia</taxon>
        <taxon>Cytophagales</taxon>
        <taxon>Hymenobacteraceae</taxon>
        <taxon>Hymenobacter</taxon>
    </lineage>
</organism>
<name>A0A3B7R4U9_9BACT</name>
<dbReference type="Proteomes" id="UP000262802">
    <property type="component" value="Chromosome"/>
</dbReference>
<evidence type="ECO:0000313" key="2">
    <source>
        <dbReference type="Proteomes" id="UP000262802"/>
    </source>
</evidence>